<comment type="caution">
    <text evidence="1">The sequence shown here is derived from an EMBL/GenBank/DDBJ whole genome shotgun (WGS) entry which is preliminary data.</text>
</comment>
<dbReference type="EMBL" id="QHHQ01000009">
    <property type="protein sequence ID" value="RAH97284.1"/>
    <property type="molecule type" value="Genomic_DNA"/>
</dbReference>
<evidence type="ECO:0000313" key="1">
    <source>
        <dbReference type="EMBL" id="RAH97284.1"/>
    </source>
</evidence>
<evidence type="ECO:0000313" key="2">
    <source>
        <dbReference type="Proteomes" id="UP000249590"/>
    </source>
</evidence>
<keyword evidence="2" id="KW-1185">Reference proteome</keyword>
<gene>
    <name evidence="1" type="primary">phnG</name>
    <name evidence="1" type="ORF">DLJ53_29205</name>
</gene>
<proteinExistence type="predicted"/>
<organism evidence="1 2">
    <name type="scientific">Acuticoccus sediminis</name>
    <dbReference type="NCBI Taxonomy" id="2184697"/>
    <lineage>
        <taxon>Bacteria</taxon>
        <taxon>Pseudomonadati</taxon>
        <taxon>Pseudomonadota</taxon>
        <taxon>Alphaproteobacteria</taxon>
        <taxon>Hyphomicrobiales</taxon>
        <taxon>Amorphaceae</taxon>
        <taxon>Acuticoccus</taxon>
    </lineage>
</organism>
<dbReference type="Proteomes" id="UP000249590">
    <property type="component" value="Unassembled WGS sequence"/>
</dbReference>
<dbReference type="Pfam" id="PF06754">
    <property type="entry name" value="PhnG"/>
    <property type="match status" value="1"/>
</dbReference>
<dbReference type="GO" id="GO:0019634">
    <property type="term" value="P:organic phosphonate metabolic process"/>
    <property type="evidence" value="ECO:0007669"/>
    <property type="project" value="InterPro"/>
</dbReference>
<accession>A0A8B2NLP2</accession>
<protein>
    <submittedName>
        <fullName evidence="1">Phosphonate C-P lyase system protein PhnG</fullName>
    </submittedName>
</protein>
<dbReference type="OrthoDB" id="7948453at2"/>
<reference evidence="1 2" key="1">
    <citation type="submission" date="2018-05" db="EMBL/GenBank/DDBJ databases">
        <title>Acuticoccus sediminis sp. nov., isolated from deep-sea sediment of Indian Ocean.</title>
        <authorList>
            <person name="Liu X."/>
            <person name="Lai Q."/>
            <person name="Du Y."/>
            <person name="Sun F."/>
            <person name="Zhang X."/>
            <person name="Wang S."/>
            <person name="Shao Z."/>
        </authorList>
    </citation>
    <scope>NUCLEOTIDE SEQUENCE [LARGE SCALE GENOMIC DNA]</scope>
    <source>
        <strain evidence="1 2">PTG4-2</strain>
    </source>
</reference>
<dbReference type="InterPro" id="IPR009609">
    <property type="entry name" value="Phosphonate_metab_PhnG"/>
</dbReference>
<dbReference type="GO" id="GO:0016829">
    <property type="term" value="F:lyase activity"/>
    <property type="evidence" value="ECO:0007669"/>
    <property type="project" value="UniProtKB-KW"/>
</dbReference>
<dbReference type="GO" id="GO:0015716">
    <property type="term" value="P:organic phosphonate transport"/>
    <property type="evidence" value="ECO:0007669"/>
    <property type="project" value="InterPro"/>
</dbReference>
<keyword evidence="1" id="KW-0456">Lyase</keyword>
<dbReference type="AlphaFoldDB" id="A0A8B2NLP2"/>
<sequence length="171" mass="17352">MTLRAVCGAPDGGGRTVSGNDLGGSATGAAGPACPDAHTLGTLARAEPGALKRVAEALLEDLGDIEVLASRTGLAMLPREDSVTGTLFHLGEVLVAEAHIRLGDGVEGYGAVVGRDLERAMAMAVVDAALAAGRAPRSVHDFVAGEAARHAAEDTARLAKVEATRVEMEAF</sequence>
<name>A0A8B2NLP2_9HYPH</name>
<dbReference type="NCBIfam" id="TIGR03293">
    <property type="entry name" value="PhnG_redo"/>
    <property type="match status" value="1"/>
</dbReference>